<reference evidence="10 11" key="1">
    <citation type="journal article" date="2014" name="Nat. Commun.">
        <title>Klebsormidium flaccidum genome reveals primary factors for plant terrestrial adaptation.</title>
        <authorList>
            <person name="Hori K."/>
            <person name="Maruyama F."/>
            <person name="Fujisawa T."/>
            <person name="Togashi T."/>
            <person name="Yamamoto N."/>
            <person name="Seo M."/>
            <person name="Sato S."/>
            <person name="Yamada T."/>
            <person name="Mori H."/>
            <person name="Tajima N."/>
            <person name="Moriyama T."/>
            <person name="Ikeuchi M."/>
            <person name="Watanabe M."/>
            <person name="Wada H."/>
            <person name="Kobayashi K."/>
            <person name="Saito M."/>
            <person name="Masuda T."/>
            <person name="Sasaki-Sekimoto Y."/>
            <person name="Mashiguchi K."/>
            <person name="Awai K."/>
            <person name="Shimojima M."/>
            <person name="Masuda S."/>
            <person name="Iwai M."/>
            <person name="Nobusawa T."/>
            <person name="Narise T."/>
            <person name="Kondo S."/>
            <person name="Saito H."/>
            <person name="Sato R."/>
            <person name="Murakawa M."/>
            <person name="Ihara Y."/>
            <person name="Oshima-Yamada Y."/>
            <person name="Ohtaka K."/>
            <person name="Satoh M."/>
            <person name="Sonobe K."/>
            <person name="Ishii M."/>
            <person name="Ohtani R."/>
            <person name="Kanamori-Sato M."/>
            <person name="Honoki R."/>
            <person name="Miyazaki D."/>
            <person name="Mochizuki H."/>
            <person name="Umetsu J."/>
            <person name="Higashi K."/>
            <person name="Shibata D."/>
            <person name="Kamiya Y."/>
            <person name="Sato N."/>
            <person name="Nakamura Y."/>
            <person name="Tabata S."/>
            <person name="Ida S."/>
            <person name="Kurokawa K."/>
            <person name="Ohta H."/>
        </authorList>
    </citation>
    <scope>NUCLEOTIDE SEQUENCE [LARGE SCALE GENOMIC DNA]</scope>
    <source>
        <strain evidence="10 11">NIES-2285</strain>
    </source>
</reference>
<dbReference type="PANTHER" id="PTHR30075:SF2">
    <property type="entry name" value="GLYCINE--TRNA LIGASE, CHLOROPLASTIC_MITOCHONDRIAL 2"/>
    <property type="match status" value="1"/>
</dbReference>
<dbReference type="EC" id="6.1.1.14" evidence="2"/>
<evidence type="ECO:0000256" key="4">
    <source>
        <dbReference type="ARBA" id="ARBA00022741"/>
    </source>
</evidence>
<dbReference type="PROSITE" id="PS50861">
    <property type="entry name" value="AA_TRNA_LIGASE_II_GLYAB"/>
    <property type="match status" value="2"/>
</dbReference>
<keyword evidence="3" id="KW-0436">Ligase</keyword>
<keyword evidence="6" id="KW-0648">Protein biosynthesis</keyword>
<dbReference type="NCBIfam" id="NF006827">
    <property type="entry name" value="PRK09348.1"/>
    <property type="match status" value="1"/>
</dbReference>
<evidence type="ECO:0000256" key="9">
    <source>
        <dbReference type="SAM" id="MobiDB-lite"/>
    </source>
</evidence>
<feature type="compositionally biased region" description="Low complexity" evidence="9">
    <location>
        <begin position="81"/>
        <end position="95"/>
    </location>
</feature>
<evidence type="ECO:0000256" key="6">
    <source>
        <dbReference type="ARBA" id="ARBA00022917"/>
    </source>
</evidence>
<dbReference type="HAMAP" id="MF_00254">
    <property type="entry name" value="Gly_tRNA_synth_alpha"/>
    <property type="match status" value="1"/>
</dbReference>
<dbReference type="AlphaFoldDB" id="A0A1Y1IK25"/>
<dbReference type="SUPFAM" id="SSF55681">
    <property type="entry name" value="Class II aaRS and biotin synthetases"/>
    <property type="match status" value="1"/>
</dbReference>
<dbReference type="Gene3D" id="1.20.58.180">
    <property type="entry name" value="Class II aaRS and biotin synthetases, domain 2"/>
    <property type="match status" value="1"/>
</dbReference>
<dbReference type="EMBL" id="DF237596">
    <property type="protein sequence ID" value="GAQ90492.1"/>
    <property type="molecule type" value="Genomic_DNA"/>
</dbReference>
<evidence type="ECO:0000256" key="8">
    <source>
        <dbReference type="ARBA" id="ARBA00047937"/>
    </source>
</evidence>
<dbReference type="Pfam" id="PF02091">
    <property type="entry name" value="tRNA-synt_2e"/>
    <property type="match status" value="1"/>
</dbReference>
<name>A0A1Y1IK25_KLENI</name>
<feature type="compositionally biased region" description="Polar residues" evidence="9">
    <location>
        <begin position="40"/>
        <end position="51"/>
    </location>
</feature>
<accession>A0A1Y1IK25</accession>
<feature type="region of interest" description="Disordered" evidence="9">
    <location>
        <begin position="394"/>
        <end position="418"/>
    </location>
</feature>
<dbReference type="Proteomes" id="UP000054558">
    <property type="component" value="Unassembled WGS sequence"/>
</dbReference>
<keyword evidence="5" id="KW-0067">ATP-binding</keyword>
<evidence type="ECO:0000256" key="3">
    <source>
        <dbReference type="ARBA" id="ARBA00022598"/>
    </source>
</evidence>
<dbReference type="STRING" id="105231.A0A1Y1IK25"/>
<dbReference type="Pfam" id="PF02092">
    <property type="entry name" value="tRNA_synt_2f"/>
    <property type="match status" value="1"/>
</dbReference>
<evidence type="ECO:0000313" key="10">
    <source>
        <dbReference type="EMBL" id="GAQ90492.1"/>
    </source>
</evidence>
<organism evidence="10 11">
    <name type="scientific">Klebsormidium nitens</name>
    <name type="common">Green alga</name>
    <name type="synonym">Ulothrix nitens</name>
    <dbReference type="NCBI Taxonomy" id="105231"/>
    <lineage>
        <taxon>Eukaryota</taxon>
        <taxon>Viridiplantae</taxon>
        <taxon>Streptophyta</taxon>
        <taxon>Klebsormidiophyceae</taxon>
        <taxon>Klebsormidiales</taxon>
        <taxon>Klebsormidiaceae</taxon>
        <taxon>Klebsormidium</taxon>
    </lineage>
</organism>
<dbReference type="InterPro" id="IPR006194">
    <property type="entry name" value="Gly-tRNA-synth_heterodimer"/>
</dbReference>
<feature type="region of interest" description="Disordered" evidence="9">
    <location>
        <begin position="40"/>
        <end position="110"/>
    </location>
</feature>
<evidence type="ECO:0000256" key="5">
    <source>
        <dbReference type="ARBA" id="ARBA00022840"/>
    </source>
</evidence>
<dbReference type="HAMAP" id="MF_00255">
    <property type="entry name" value="Gly_tRNA_synth_beta"/>
    <property type="match status" value="1"/>
</dbReference>
<dbReference type="PRINTS" id="PR01044">
    <property type="entry name" value="TRNASYNTHGA"/>
</dbReference>
<comment type="catalytic activity">
    <reaction evidence="8">
        <text>tRNA(Gly) + glycine + ATP = glycyl-tRNA(Gly) + AMP + diphosphate</text>
        <dbReference type="Rhea" id="RHEA:16013"/>
        <dbReference type="Rhea" id="RHEA-COMP:9664"/>
        <dbReference type="Rhea" id="RHEA-COMP:9683"/>
        <dbReference type="ChEBI" id="CHEBI:30616"/>
        <dbReference type="ChEBI" id="CHEBI:33019"/>
        <dbReference type="ChEBI" id="CHEBI:57305"/>
        <dbReference type="ChEBI" id="CHEBI:78442"/>
        <dbReference type="ChEBI" id="CHEBI:78522"/>
        <dbReference type="ChEBI" id="CHEBI:456215"/>
        <dbReference type="EC" id="6.1.1.14"/>
    </reaction>
</comment>
<dbReference type="InterPro" id="IPR045864">
    <property type="entry name" value="aa-tRNA-synth_II/BPL/LPL"/>
</dbReference>
<dbReference type="PANTHER" id="PTHR30075">
    <property type="entry name" value="GLYCYL-TRNA SYNTHETASE"/>
    <property type="match status" value="1"/>
</dbReference>
<protein>
    <recommendedName>
        <fullName evidence="2">glycine--tRNA ligase</fullName>
        <ecNumber evidence="2">6.1.1.14</ecNumber>
    </recommendedName>
</protein>
<dbReference type="GO" id="GO:0006426">
    <property type="term" value="P:glycyl-tRNA aminoacylation"/>
    <property type="evidence" value="ECO:0007669"/>
    <property type="project" value="InterPro"/>
</dbReference>
<evidence type="ECO:0000256" key="1">
    <source>
        <dbReference type="ARBA" id="ARBA00008226"/>
    </source>
</evidence>
<proteinExistence type="inferred from homology"/>
<dbReference type="Gene3D" id="3.30.930.10">
    <property type="entry name" value="Bira Bifunctional Protein, Domain 2"/>
    <property type="match status" value="1"/>
</dbReference>
<sequence>MLKCARLPRFCRSVAGLVHQQCHPPERGLLPWSYAIRQQGRPTTGSWSSHGASRDGEKGYCPQIDGRQQRKARRSFVRSQSTTSVAEHASSAAEAAGHHSSRGQAAENAAAPTFQEAIQKLQTYWASQGCAVLQSSNTEVGAGTMNPATFLRILGPEPWNVAYVEPSIRPDDSRYGDNPNRVQRHTQFQVILKPDPGNSQELYLGSLAALGINTRAHDIRFVEDNWESPVLGAWGLGWEVWMDGMEVTQFTYMQQAGSLPLTPVPVEITYGLERIIMALQGVDHFKKIRYAPGITYGELFLENEREMSAFNLDHADVKRTRQRFELYEAEARALLEKKLAIPAYDHVLKTSHAFNILDARGAVGVTERQRFFGKMRNLARECSTLWVETRASLGHPLGVTDPPPEPQPEASTSSAGSAEPRMLVLEIGSEELPPQDVVAAIQQLRASVPSVLAKLRLRHGAVRVCGTPRRLCVLVADVEGRQADLEEELRGPPAKAAFKDGQPTKAAEGFCRKNEVAVADLVVRPDEKGVEYAYATVRQEGRPAAQVLGEELAGVVAGLQFPKSMRWSTQVAYSRPLRWLLALHGDNVVPFTYGGAASGRGTRLLRNADETEQSVASAEEYIASMEAAGLQVDGEERSTSIWEAASRLASEIGGRIPDNARGDLLEEVAYLVEAPAPLLGTFDAAFLTLPREVLTTVMRKHQRYFPVEDAATGQLKPAFVTVANGPVDLDVVRHGNEAVLRARYEDARFFYTADRARPLASFRPLLDGITFQAQLGSLLAKSEREEALLPGLAAAAQLEGDALAVARAAAPMAKADLATAVVTEFTSLAGVIGRHYADMEGHPQPVCDAVFEAVLPRFAGDQVPRVGGGHPAGRRRQAAAPRLTRLDSLVGLFAVGKAPSASADPFGLRRAAYGLVQTLVENGVPLALPAALRLAAEQQPLTVSETALAEVDTFVTRRLEQYLVDGGATVEVVRAALAERGAVPAQAAQAVREMEALDSGVRERIVAAYARPTRITRTKHVGADWKVDSSLFEMEQEHALLAAYTTVAQQLRPESAVLELFAVSEALVQPIDDFFSNVFVMAEDEAVRHNRLALLRDIAALPKGILDLALLPGF</sequence>
<evidence type="ECO:0000313" key="11">
    <source>
        <dbReference type="Proteomes" id="UP000054558"/>
    </source>
</evidence>
<dbReference type="FunFam" id="3.30.930.10:FF:000006">
    <property type="entry name" value="Glycine--tRNA ligase alpha subunit"/>
    <property type="match status" value="1"/>
</dbReference>
<evidence type="ECO:0000256" key="7">
    <source>
        <dbReference type="ARBA" id="ARBA00023146"/>
    </source>
</evidence>
<dbReference type="InterPro" id="IPR002310">
    <property type="entry name" value="Gly-tRNA_ligase_asu"/>
</dbReference>
<dbReference type="GO" id="GO:0005524">
    <property type="term" value="F:ATP binding"/>
    <property type="evidence" value="ECO:0007669"/>
    <property type="project" value="UniProtKB-KW"/>
</dbReference>
<dbReference type="InterPro" id="IPR015944">
    <property type="entry name" value="Gly-tRNA-synth_bsu"/>
</dbReference>
<gene>
    <name evidence="10" type="ORF">KFL_006470040</name>
</gene>
<dbReference type="CDD" id="cd00733">
    <property type="entry name" value="GlyRS_alpha_core"/>
    <property type="match status" value="1"/>
</dbReference>
<dbReference type="NCBIfam" id="TIGR00388">
    <property type="entry name" value="glyQ"/>
    <property type="match status" value="1"/>
</dbReference>
<dbReference type="NCBIfam" id="TIGR00211">
    <property type="entry name" value="glyS"/>
    <property type="match status" value="1"/>
</dbReference>
<dbReference type="OrthoDB" id="1545at2759"/>
<dbReference type="OMA" id="LPIPKRM"/>
<keyword evidence="11" id="KW-1185">Reference proteome</keyword>
<comment type="similarity">
    <text evidence="1">Belongs to the class-II aminoacyl-tRNA synthetase family.</text>
</comment>
<dbReference type="GO" id="GO:0004820">
    <property type="term" value="F:glycine-tRNA ligase activity"/>
    <property type="evidence" value="ECO:0007669"/>
    <property type="project" value="UniProtKB-EC"/>
</dbReference>
<dbReference type="GO" id="GO:0005739">
    <property type="term" value="C:mitochondrion"/>
    <property type="evidence" value="ECO:0000318"/>
    <property type="project" value="GO_Central"/>
</dbReference>
<evidence type="ECO:0000256" key="2">
    <source>
        <dbReference type="ARBA" id="ARBA00012829"/>
    </source>
</evidence>
<keyword evidence="7 10" id="KW-0030">Aminoacyl-tRNA synthetase</keyword>
<keyword evidence="4" id="KW-0547">Nucleotide-binding</keyword>